<gene>
    <name evidence="3" type="ORF">NCTC12120_02735</name>
</gene>
<evidence type="ECO:0000313" key="3">
    <source>
        <dbReference type="EMBL" id="SQA98836.1"/>
    </source>
</evidence>
<dbReference type="SUPFAM" id="SSF53850">
    <property type="entry name" value="Periplasmic binding protein-like II"/>
    <property type="match status" value="1"/>
</dbReference>
<dbReference type="EMBL" id="UAVU01000003">
    <property type="protein sequence ID" value="SQA98836.1"/>
    <property type="molecule type" value="Genomic_DNA"/>
</dbReference>
<evidence type="ECO:0000259" key="2">
    <source>
        <dbReference type="Pfam" id="PF03466"/>
    </source>
</evidence>
<protein>
    <submittedName>
        <fullName evidence="3">LysR substrate binding domain</fullName>
    </submittedName>
</protein>
<reference evidence="3 4" key="1">
    <citation type="submission" date="2018-06" db="EMBL/GenBank/DDBJ databases">
        <authorList>
            <consortium name="Pathogen Informatics"/>
            <person name="Doyle S."/>
        </authorList>
    </citation>
    <scope>NUCLEOTIDE SEQUENCE [LARGE SCALE GENOMIC DNA]</scope>
    <source>
        <strain evidence="3 4">NCTC12120</strain>
    </source>
</reference>
<dbReference type="Pfam" id="PF03466">
    <property type="entry name" value="LysR_substrate"/>
    <property type="match status" value="1"/>
</dbReference>
<dbReference type="GO" id="GO:0043565">
    <property type="term" value="F:sequence-specific DNA binding"/>
    <property type="evidence" value="ECO:0007669"/>
    <property type="project" value="TreeGrafter"/>
</dbReference>
<sequence length="142" mass="15870">MEVTTDDRLVDIVKQEYDAGIRLITTVEKDMIAVPIGPKAKICVVATPEYLASYPAPAHPRELVNHCSVIFRYPSGRPYYWEFYGPEGKLEVTPCGNIVVDDLDSELEAVLVRGRHWLSVSAAGRRAPRERQAGFDARRLAA</sequence>
<evidence type="ECO:0000256" key="1">
    <source>
        <dbReference type="ARBA" id="ARBA00009437"/>
    </source>
</evidence>
<dbReference type="Gene3D" id="3.40.190.10">
    <property type="entry name" value="Periplasmic binding protein-like II"/>
    <property type="match status" value="2"/>
</dbReference>
<organism evidence="3 4">
    <name type="scientific">Cedecea neteri</name>
    <dbReference type="NCBI Taxonomy" id="158822"/>
    <lineage>
        <taxon>Bacteria</taxon>
        <taxon>Pseudomonadati</taxon>
        <taxon>Pseudomonadota</taxon>
        <taxon>Gammaproteobacteria</taxon>
        <taxon>Enterobacterales</taxon>
        <taxon>Enterobacteriaceae</taxon>
        <taxon>Cedecea</taxon>
    </lineage>
</organism>
<dbReference type="InterPro" id="IPR058163">
    <property type="entry name" value="LysR-type_TF_proteobact-type"/>
</dbReference>
<dbReference type="GO" id="GO:0003700">
    <property type="term" value="F:DNA-binding transcription factor activity"/>
    <property type="evidence" value="ECO:0007669"/>
    <property type="project" value="TreeGrafter"/>
</dbReference>
<name>A0A2X2T0Z0_9ENTR</name>
<evidence type="ECO:0000313" key="4">
    <source>
        <dbReference type="Proteomes" id="UP000251197"/>
    </source>
</evidence>
<dbReference type="GO" id="GO:0006351">
    <property type="term" value="P:DNA-templated transcription"/>
    <property type="evidence" value="ECO:0007669"/>
    <property type="project" value="TreeGrafter"/>
</dbReference>
<accession>A0A2X2T0Z0</accession>
<dbReference type="InterPro" id="IPR005119">
    <property type="entry name" value="LysR_subst-bd"/>
</dbReference>
<dbReference type="Proteomes" id="UP000251197">
    <property type="component" value="Unassembled WGS sequence"/>
</dbReference>
<dbReference type="PANTHER" id="PTHR30537:SF1">
    <property type="entry name" value="HTH-TYPE TRANSCRIPTIONAL REGULATOR PGRR"/>
    <property type="match status" value="1"/>
</dbReference>
<comment type="similarity">
    <text evidence="1">Belongs to the LysR transcriptional regulatory family.</text>
</comment>
<dbReference type="PANTHER" id="PTHR30537">
    <property type="entry name" value="HTH-TYPE TRANSCRIPTIONAL REGULATOR"/>
    <property type="match status" value="1"/>
</dbReference>
<dbReference type="AlphaFoldDB" id="A0A2X2T0Z0"/>
<proteinExistence type="inferred from homology"/>
<feature type="domain" description="LysR substrate-binding" evidence="2">
    <location>
        <begin position="2"/>
        <end position="110"/>
    </location>
</feature>